<evidence type="ECO:0008006" key="4">
    <source>
        <dbReference type="Google" id="ProtNLM"/>
    </source>
</evidence>
<evidence type="ECO:0000313" key="3">
    <source>
        <dbReference type="Proteomes" id="UP000294257"/>
    </source>
</evidence>
<proteinExistence type="predicted"/>
<keyword evidence="3" id="KW-1185">Reference proteome</keyword>
<accession>A0A4Q7KC90</accession>
<feature type="signal peptide" evidence="1">
    <location>
        <begin position="1"/>
        <end position="28"/>
    </location>
</feature>
<evidence type="ECO:0000313" key="2">
    <source>
        <dbReference type="EMBL" id="RZS30608.1"/>
    </source>
</evidence>
<gene>
    <name evidence="2" type="ORF">EV193_116129</name>
</gene>
<keyword evidence="1" id="KW-0732">Signal</keyword>
<evidence type="ECO:0000256" key="1">
    <source>
        <dbReference type="SAM" id="SignalP"/>
    </source>
</evidence>
<reference evidence="2 3" key="1">
    <citation type="submission" date="2019-02" db="EMBL/GenBank/DDBJ databases">
        <title>Genomic Encyclopedia of Type Strains, Phase IV (KMG-IV): sequencing the most valuable type-strain genomes for metagenomic binning, comparative biology and taxonomic classification.</title>
        <authorList>
            <person name="Goeker M."/>
        </authorList>
    </citation>
    <scope>NUCLEOTIDE SEQUENCE [LARGE SCALE GENOMIC DNA]</scope>
    <source>
        <strain evidence="2 3">DSM 101727</strain>
    </source>
</reference>
<organism evidence="2 3">
    <name type="scientific">Herbihabitans rhizosphaerae</name>
    <dbReference type="NCBI Taxonomy" id="1872711"/>
    <lineage>
        <taxon>Bacteria</taxon>
        <taxon>Bacillati</taxon>
        <taxon>Actinomycetota</taxon>
        <taxon>Actinomycetes</taxon>
        <taxon>Pseudonocardiales</taxon>
        <taxon>Pseudonocardiaceae</taxon>
        <taxon>Herbihabitans</taxon>
    </lineage>
</organism>
<dbReference type="EMBL" id="SGWQ01000016">
    <property type="protein sequence ID" value="RZS30608.1"/>
    <property type="molecule type" value="Genomic_DNA"/>
</dbReference>
<protein>
    <recommendedName>
        <fullName evidence="4">Peptidase inhibitor family I36</fullName>
    </recommendedName>
</protein>
<dbReference type="Proteomes" id="UP000294257">
    <property type="component" value="Unassembled WGS sequence"/>
</dbReference>
<comment type="caution">
    <text evidence="2">The sequence shown here is derived from an EMBL/GenBank/DDBJ whole genome shotgun (WGS) entry which is preliminary data.</text>
</comment>
<name>A0A4Q7KC90_9PSEU</name>
<dbReference type="AlphaFoldDB" id="A0A4Q7KC90"/>
<feature type="chain" id="PRO_5020896162" description="Peptidase inhibitor family I36" evidence="1">
    <location>
        <begin position="29"/>
        <end position="123"/>
    </location>
</feature>
<sequence length="123" mass="13567">MGNLRRLAAALGTMVALSVTVLAGSANAQPNNAPERADTQSPTVTARYGWYLYSLPNYQGNLLYLNFAVYSGCYNLPGDRHSGWNNTDQAQYIWTGYNCSGARKEVRPGWRFANSTVRSISHT</sequence>